<feature type="compositionally biased region" description="Low complexity" evidence="1">
    <location>
        <begin position="59"/>
        <end position="68"/>
    </location>
</feature>
<proteinExistence type="predicted"/>
<gene>
    <name evidence="2" type="ORF">N7494_001456</name>
</gene>
<feature type="compositionally biased region" description="Basic and acidic residues" evidence="1">
    <location>
        <begin position="87"/>
        <end position="98"/>
    </location>
</feature>
<evidence type="ECO:0000313" key="3">
    <source>
        <dbReference type="Proteomes" id="UP001220324"/>
    </source>
</evidence>
<dbReference type="AlphaFoldDB" id="A0AAD6D830"/>
<evidence type="ECO:0000256" key="1">
    <source>
        <dbReference type="SAM" id="MobiDB-lite"/>
    </source>
</evidence>
<feature type="compositionally biased region" description="Basic residues" evidence="1">
    <location>
        <begin position="76"/>
        <end position="86"/>
    </location>
</feature>
<dbReference type="Proteomes" id="UP001220324">
    <property type="component" value="Unassembled WGS sequence"/>
</dbReference>
<accession>A0AAD6D830</accession>
<organism evidence="2 3">
    <name type="scientific">Penicillium frequentans</name>
    <dbReference type="NCBI Taxonomy" id="3151616"/>
    <lineage>
        <taxon>Eukaryota</taxon>
        <taxon>Fungi</taxon>
        <taxon>Dikarya</taxon>
        <taxon>Ascomycota</taxon>
        <taxon>Pezizomycotina</taxon>
        <taxon>Eurotiomycetes</taxon>
        <taxon>Eurotiomycetidae</taxon>
        <taxon>Eurotiales</taxon>
        <taxon>Aspergillaceae</taxon>
        <taxon>Penicillium</taxon>
    </lineage>
</organism>
<feature type="compositionally biased region" description="Polar residues" evidence="1">
    <location>
        <begin position="35"/>
        <end position="44"/>
    </location>
</feature>
<keyword evidence="3" id="KW-1185">Reference proteome</keyword>
<protein>
    <submittedName>
        <fullName evidence="2">Uncharacterized protein</fullName>
    </submittedName>
</protein>
<comment type="caution">
    <text evidence="2">The sequence shown here is derived from an EMBL/GenBank/DDBJ whole genome shotgun (WGS) entry which is preliminary data.</text>
</comment>
<feature type="region of interest" description="Disordered" evidence="1">
    <location>
        <begin position="1"/>
        <end position="98"/>
    </location>
</feature>
<sequence>MARYRRRHDTKSDSSQLFRTESEANDSDSEAEVSTPESSMSARNGYTRVFSVKKRKNSKGSSTYSSSGSDDDGGRRAVRKRRNKKTRSTERPEDMSIP</sequence>
<name>A0AAD6D830_9EURO</name>
<evidence type="ECO:0000313" key="2">
    <source>
        <dbReference type="EMBL" id="KAJ5557541.1"/>
    </source>
</evidence>
<reference evidence="2 3" key="1">
    <citation type="journal article" date="2023" name="IMA Fungus">
        <title>Comparative genomic study of the Penicillium genus elucidates a diverse pangenome and 15 lateral gene transfer events.</title>
        <authorList>
            <person name="Petersen C."/>
            <person name="Sorensen T."/>
            <person name="Nielsen M.R."/>
            <person name="Sondergaard T.E."/>
            <person name="Sorensen J.L."/>
            <person name="Fitzpatrick D.A."/>
            <person name="Frisvad J.C."/>
            <person name="Nielsen K.L."/>
        </authorList>
    </citation>
    <scope>NUCLEOTIDE SEQUENCE [LARGE SCALE GENOMIC DNA]</scope>
    <source>
        <strain evidence="2 3">IBT 35679</strain>
    </source>
</reference>
<dbReference type="EMBL" id="JAQIZZ010000001">
    <property type="protein sequence ID" value="KAJ5557541.1"/>
    <property type="molecule type" value="Genomic_DNA"/>
</dbReference>